<evidence type="ECO:0000259" key="1">
    <source>
        <dbReference type="Pfam" id="PF24749"/>
    </source>
</evidence>
<sequence>MPTKTKTKKEVYWRCKKCGDEIYWNTHKSMTYCKCGALGVDGCEFYLRLIGDEKYREEVKKEKHENKRFTKN</sequence>
<dbReference type="Proteomes" id="UP000177171">
    <property type="component" value="Unassembled WGS sequence"/>
</dbReference>
<comment type="caution">
    <text evidence="2">The sequence shown here is derived from an EMBL/GenBank/DDBJ whole genome shotgun (WGS) entry which is preliminary data.</text>
</comment>
<proteinExistence type="predicted"/>
<dbReference type="AlphaFoldDB" id="A0A1G2LML8"/>
<accession>A0A1G2LML8</accession>
<gene>
    <name evidence="2" type="ORF">A3G49_03700</name>
</gene>
<dbReference type="Pfam" id="PF24749">
    <property type="entry name" value="DUF7695"/>
    <property type="match status" value="1"/>
</dbReference>
<reference evidence="2 3" key="1">
    <citation type="journal article" date="2016" name="Nat. Commun.">
        <title>Thousands of microbial genomes shed light on interconnected biogeochemical processes in an aquifer system.</title>
        <authorList>
            <person name="Anantharaman K."/>
            <person name="Brown C.T."/>
            <person name="Hug L.A."/>
            <person name="Sharon I."/>
            <person name="Castelle C.J."/>
            <person name="Probst A.J."/>
            <person name="Thomas B.C."/>
            <person name="Singh A."/>
            <person name="Wilkins M.J."/>
            <person name="Karaoz U."/>
            <person name="Brodie E.L."/>
            <person name="Williams K.H."/>
            <person name="Hubbard S.S."/>
            <person name="Banfield J.F."/>
        </authorList>
    </citation>
    <scope>NUCLEOTIDE SEQUENCE [LARGE SCALE GENOMIC DNA]</scope>
</reference>
<dbReference type="InterPro" id="IPR056112">
    <property type="entry name" value="DUF7695"/>
</dbReference>
<dbReference type="EMBL" id="MHQY01000038">
    <property type="protein sequence ID" value="OHA12865.1"/>
    <property type="molecule type" value="Genomic_DNA"/>
</dbReference>
<evidence type="ECO:0000313" key="2">
    <source>
        <dbReference type="EMBL" id="OHA12865.1"/>
    </source>
</evidence>
<evidence type="ECO:0000313" key="3">
    <source>
        <dbReference type="Proteomes" id="UP000177171"/>
    </source>
</evidence>
<protein>
    <recommendedName>
        <fullName evidence="1">DUF7695 domain-containing protein</fullName>
    </recommendedName>
</protein>
<feature type="domain" description="DUF7695" evidence="1">
    <location>
        <begin position="14"/>
        <end position="55"/>
    </location>
</feature>
<name>A0A1G2LML8_9BACT</name>
<organism evidence="2 3">
    <name type="scientific">Candidatus Sungbacteria bacterium RIFCSPLOWO2_12_FULL_41_11</name>
    <dbReference type="NCBI Taxonomy" id="1802286"/>
    <lineage>
        <taxon>Bacteria</taxon>
        <taxon>Candidatus Sungiibacteriota</taxon>
    </lineage>
</organism>